<keyword evidence="3" id="KW-0964">Secreted</keyword>
<evidence type="ECO:0000256" key="4">
    <source>
        <dbReference type="ARBA" id="ARBA00022729"/>
    </source>
</evidence>
<dbReference type="PROSITE" id="PS50256">
    <property type="entry name" value="PIR_REPEAT_2"/>
    <property type="match status" value="4"/>
</dbReference>
<evidence type="ECO:0000256" key="5">
    <source>
        <dbReference type="ARBA" id="ARBA00022737"/>
    </source>
</evidence>
<dbReference type="PANTHER" id="PTHR47254:SF1">
    <property type="entry name" value="CELL WALL MANNOPROTEIN CIS3-RELATED"/>
    <property type="match status" value="1"/>
</dbReference>
<accession>A0AAN6KGJ2</accession>
<feature type="chain" id="PRO_5043009306" description="Cell wall mannoprotein PIR1-like C-terminal domain-containing protein" evidence="7">
    <location>
        <begin position="17"/>
        <end position="313"/>
    </location>
</feature>
<evidence type="ECO:0000313" key="10">
    <source>
        <dbReference type="Proteomes" id="UP001175353"/>
    </source>
</evidence>
<dbReference type="GO" id="GO:0031505">
    <property type="term" value="P:fungal-type cell wall organization"/>
    <property type="evidence" value="ECO:0007669"/>
    <property type="project" value="UniProtKB-ARBA"/>
</dbReference>
<comment type="caution">
    <text evidence="9">The sequence shown here is derived from an EMBL/GenBank/DDBJ whole genome shotgun (WGS) entry which is preliminary data.</text>
</comment>
<dbReference type="AlphaFoldDB" id="A0AAN6KGJ2"/>
<sequence length="313" mass="31118">MQFTLATLALAALAAAKPMPGGVTSAIAPSASPPADCKASYPGSFSIQTVNVSSSAKVKRQADTTLVMTLENGILMDSKNRTGYIAANSQFQFDGPPQAGAIYTAGWSVCSNGSLTIGDTSVFYGCLSGTFYNLYDNNPLNAGQCSPIYLNVLGGSSSAVASQSADGQLMSTKVTASPVAPVTAISDGQPQAATSAARVSQLTDGQPQATKATTAAAASQLSDGQVQATTAAASATKPSAAVTQISDGQIQAPTTTSAVAQISDGQIQASAAKNSTVAAPSSSVVAFTGGAMPIAVRGEYFGIAAGLLAVAIL</sequence>
<dbReference type="Pfam" id="PF22799">
    <property type="entry name" value="PIR1-like_C"/>
    <property type="match status" value="1"/>
</dbReference>
<dbReference type="InterPro" id="IPR000420">
    <property type="entry name" value="Yeast_PIR_rpt"/>
</dbReference>
<dbReference type="GO" id="GO:0009277">
    <property type="term" value="C:fungal-type cell wall"/>
    <property type="evidence" value="ECO:0007669"/>
    <property type="project" value="TreeGrafter"/>
</dbReference>
<comment type="subcellular location">
    <subcellularLocation>
        <location evidence="1">Secreted</location>
        <location evidence="1">Cell wall</location>
    </subcellularLocation>
</comment>
<protein>
    <recommendedName>
        <fullName evidence="8">Cell wall mannoprotein PIR1-like C-terminal domain-containing protein</fullName>
    </recommendedName>
</protein>
<comment type="similarity">
    <text evidence="6">Belongs to the PIR protein family.</text>
</comment>
<feature type="domain" description="Cell wall mannoprotein PIR1-like C-terminal" evidence="8">
    <location>
        <begin position="73"/>
        <end position="148"/>
    </location>
</feature>
<dbReference type="GO" id="GO:0005199">
    <property type="term" value="F:structural constituent of cell wall"/>
    <property type="evidence" value="ECO:0007669"/>
    <property type="project" value="InterPro"/>
</dbReference>
<dbReference type="PANTHER" id="PTHR47254">
    <property type="entry name" value="CELL WALL MANNOPROTEIN CIS3-RELATED"/>
    <property type="match status" value="1"/>
</dbReference>
<dbReference type="Pfam" id="PF00399">
    <property type="entry name" value="PIR"/>
    <property type="match status" value="3"/>
</dbReference>
<dbReference type="Proteomes" id="UP001175353">
    <property type="component" value="Unassembled WGS sequence"/>
</dbReference>
<dbReference type="EMBL" id="JAUJLE010000112">
    <property type="protein sequence ID" value="KAK0981354.1"/>
    <property type="molecule type" value="Genomic_DNA"/>
</dbReference>
<evidence type="ECO:0000256" key="1">
    <source>
        <dbReference type="ARBA" id="ARBA00004191"/>
    </source>
</evidence>
<evidence type="ECO:0000259" key="8">
    <source>
        <dbReference type="Pfam" id="PF22799"/>
    </source>
</evidence>
<keyword evidence="10" id="KW-1185">Reference proteome</keyword>
<evidence type="ECO:0000256" key="2">
    <source>
        <dbReference type="ARBA" id="ARBA00022512"/>
    </source>
</evidence>
<gene>
    <name evidence="9" type="ORF">LTR91_011935</name>
</gene>
<organism evidence="9 10">
    <name type="scientific">Friedmanniomyces endolithicus</name>
    <dbReference type="NCBI Taxonomy" id="329885"/>
    <lineage>
        <taxon>Eukaryota</taxon>
        <taxon>Fungi</taxon>
        <taxon>Dikarya</taxon>
        <taxon>Ascomycota</taxon>
        <taxon>Pezizomycotina</taxon>
        <taxon>Dothideomycetes</taxon>
        <taxon>Dothideomycetidae</taxon>
        <taxon>Mycosphaerellales</taxon>
        <taxon>Teratosphaeriaceae</taxon>
        <taxon>Friedmanniomyces</taxon>
    </lineage>
</organism>
<keyword evidence="5" id="KW-0677">Repeat</keyword>
<keyword evidence="2" id="KW-0134">Cell wall</keyword>
<evidence type="ECO:0000256" key="7">
    <source>
        <dbReference type="SAM" id="SignalP"/>
    </source>
</evidence>
<proteinExistence type="inferred from homology"/>
<dbReference type="InterPro" id="IPR054508">
    <property type="entry name" value="PIR1-like_C"/>
</dbReference>
<evidence type="ECO:0000256" key="6">
    <source>
        <dbReference type="ARBA" id="ARBA00038219"/>
    </source>
</evidence>
<evidence type="ECO:0000256" key="3">
    <source>
        <dbReference type="ARBA" id="ARBA00022525"/>
    </source>
</evidence>
<reference evidence="9" key="1">
    <citation type="submission" date="2023-06" db="EMBL/GenBank/DDBJ databases">
        <title>Black Yeasts Isolated from many extreme environments.</title>
        <authorList>
            <person name="Coleine C."/>
            <person name="Stajich J.E."/>
            <person name="Selbmann L."/>
        </authorList>
    </citation>
    <scope>NUCLEOTIDE SEQUENCE</scope>
    <source>
        <strain evidence="9">CCFEE 5200</strain>
    </source>
</reference>
<dbReference type="InterPro" id="IPR051153">
    <property type="entry name" value="Yeast_CWMannoprotein_PIR"/>
</dbReference>
<feature type="signal peptide" evidence="7">
    <location>
        <begin position="1"/>
        <end position="16"/>
    </location>
</feature>
<name>A0AAN6KGJ2_9PEZI</name>
<keyword evidence="4 7" id="KW-0732">Signal</keyword>
<evidence type="ECO:0000313" key="9">
    <source>
        <dbReference type="EMBL" id="KAK0981354.1"/>
    </source>
</evidence>